<keyword evidence="1" id="KW-0812">Transmembrane</keyword>
<keyword evidence="1" id="KW-0472">Membrane</keyword>
<dbReference type="PROSITE" id="PS51108">
    <property type="entry name" value="PTS_EIID"/>
    <property type="match status" value="1"/>
</dbReference>
<dbReference type="GO" id="GO:0009401">
    <property type="term" value="P:phosphoenolpyruvate-dependent sugar phosphotransferase system"/>
    <property type="evidence" value="ECO:0007669"/>
    <property type="project" value="InterPro"/>
</dbReference>
<accession>A0A412ZFF6</accession>
<organism evidence="2 5">
    <name type="scientific">Enterocloster bolteae</name>
    <dbReference type="NCBI Taxonomy" id="208479"/>
    <lineage>
        <taxon>Bacteria</taxon>
        <taxon>Bacillati</taxon>
        <taxon>Bacillota</taxon>
        <taxon>Clostridia</taxon>
        <taxon>Lachnospirales</taxon>
        <taxon>Lachnospiraceae</taxon>
        <taxon>Enterocloster</taxon>
    </lineage>
</organism>
<dbReference type="RefSeq" id="WP_002567827.1">
    <property type="nucleotide sequence ID" value="NZ_BAABXO010000001.1"/>
</dbReference>
<evidence type="ECO:0000256" key="1">
    <source>
        <dbReference type="SAM" id="Phobius"/>
    </source>
</evidence>
<dbReference type="EMBL" id="QRZM01000001">
    <property type="protein sequence ID" value="RGV78978.1"/>
    <property type="molecule type" value="Genomic_DNA"/>
</dbReference>
<dbReference type="EMBL" id="QSHZ01000002">
    <property type="protein sequence ID" value="RHC58493.1"/>
    <property type="molecule type" value="Genomic_DNA"/>
</dbReference>
<feature type="transmembrane region" description="Helical" evidence="1">
    <location>
        <begin position="225"/>
        <end position="246"/>
    </location>
</feature>
<feature type="transmembrane region" description="Helical" evidence="1">
    <location>
        <begin position="253"/>
        <end position="271"/>
    </location>
</feature>
<dbReference type="InterPro" id="IPR050303">
    <property type="entry name" value="GatZ_KbaZ_carbometab"/>
</dbReference>
<dbReference type="GO" id="GO:0005886">
    <property type="term" value="C:plasma membrane"/>
    <property type="evidence" value="ECO:0007669"/>
    <property type="project" value="TreeGrafter"/>
</dbReference>
<reference evidence="4 5" key="1">
    <citation type="submission" date="2018-08" db="EMBL/GenBank/DDBJ databases">
        <title>A genome reference for cultivated species of the human gut microbiota.</title>
        <authorList>
            <person name="Zou Y."/>
            <person name="Xue W."/>
            <person name="Luo G."/>
        </authorList>
    </citation>
    <scope>NUCLEOTIDE SEQUENCE [LARGE SCALE GENOMIC DNA]</scope>
    <source>
        <strain evidence="2 5">AF14-18</strain>
        <strain evidence="3 4">AM35-14</strain>
    </source>
</reference>
<evidence type="ECO:0000313" key="3">
    <source>
        <dbReference type="EMBL" id="RHC58493.1"/>
    </source>
</evidence>
<evidence type="ECO:0000313" key="2">
    <source>
        <dbReference type="EMBL" id="RGV78978.1"/>
    </source>
</evidence>
<dbReference type="GeneID" id="23116299"/>
<dbReference type="AlphaFoldDB" id="A0A412ZFF6"/>
<dbReference type="PANTHER" id="PTHR32502">
    <property type="entry name" value="N-ACETYLGALACTOSAMINE PERMEASE II COMPONENT-RELATED"/>
    <property type="match status" value="1"/>
</dbReference>
<dbReference type="PANTHER" id="PTHR32502:SF23">
    <property type="entry name" value="TRANSPORT PROTEIN, PTS SYSTEM"/>
    <property type="match status" value="1"/>
</dbReference>
<evidence type="ECO:0000313" key="4">
    <source>
        <dbReference type="Proteomes" id="UP000283975"/>
    </source>
</evidence>
<sequence>MQETKETSLITKKDLRSVFWRSFTMQSSWSFDKMMAYGFMYSIEKPLRKIYPKDDDYFEALHRHTETFNITPHVSPFVIDLSVAMEQECAKADNFNKESINNLKVGLMGPLSGIGDSFFWGTFRVITAGIGIAFAQQGSILGALLYFFLYTAIHFLTKYITGNAGYKMGTRFLENSAENHLIEKMSYGASILGLTVIGAMIGTMVTLKTSLTFQFSGTETTLQSIFDQIFPGLLPLGATFLCVWLFNRNVKTIAIILGIFVICIAGCWIGIF</sequence>
<feature type="transmembrane region" description="Helical" evidence="1">
    <location>
        <begin position="187"/>
        <end position="205"/>
    </location>
</feature>
<dbReference type="KEGG" id="cbol:CGC65_05995"/>
<gene>
    <name evidence="3" type="ORF">DW839_02995</name>
    <name evidence="2" type="ORF">DWW02_04440</name>
</gene>
<dbReference type="Proteomes" id="UP000284543">
    <property type="component" value="Unassembled WGS sequence"/>
</dbReference>
<dbReference type="Pfam" id="PF03613">
    <property type="entry name" value="EIID-AGA"/>
    <property type="match status" value="1"/>
</dbReference>
<name>A0A412ZFF6_9FIRM</name>
<protein>
    <submittedName>
        <fullName evidence="2">PTS system mannose/fructose/sorbose family transporter subunit IID</fullName>
    </submittedName>
</protein>
<comment type="caution">
    <text evidence="2">The sequence shown here is derived from an EMBL/GenBank/DDBJ whole genome shotgun (WGS) entry which is preliminary data.</text>
</comment>
<keyword evidence="1" id="KW-1133">Transmembrane helix</keyword>
<dbReference type="Proteomes" id="UP000283975">
    <property type="component" value="Unassembled WGS sequence"/>
</dbReference>
<proteinExistence type="predicted"/>
<dbReference type="InterPro" id="IPR004704">
    <property type="entry name" value="PTS_IID_man"/>
</dbReference>
<evidence type="ECO:0000313" key="5">
    <source>
        <dbReference type="Proteomes" id="UP000284543"/>
    </source>
</evidence>